<accession>A0A0L6VLR0</accession>
<dbReference type="EMBL" id="LAVV01004109">
    <property type="protein sequence ID" value="KNZ61703.1"/>
    <property type="molecule type" value="Genomic_DNA"/>
</dbReference>
<evidence type="ECO:0000313" key="2">
    <source>
        <dbReference type="Proteomes" id="UP000037035"/>
    </source>
</evidence>
<protein>
    <submittedName>
        <fullName evidence="1">Uncharacterized protein</fullName>
    </submittedName>
</protein>
<dbReference type="AlphaFoldDB" id="A0A0L6VLR0"/>
<dbReference type="Proteomes" id="UP000037035">
    <property type="component" value="Unassembled WGS sequence"/>
</dbReference>
<keyword evidence="2" id="KW-1185">Reference proteome</keyword>
<sequence>MEAVLLMGDKVKQISYTNLKRFITTAMVKSAIASQHMLPDSGLEEEDKKEYVGFLVTADVGMVEASILMTASQKAGLIAEIEPIICKLRKRMDEAKKAEEV</sequence>
<gene>
    <name evidence="1" type="ORF">VP01_1369g5</name>
</gene>
<name>A0A0L6VLR0_9BASI</name>
<organism evidence="1 2">
    <name type="scientific">Puccinia sorghi</name>
    <dbReference type="NCBI Taxonomy" id="27349"/>
    <lineage>
        <taxon>Eukaryota</taxon>
        <taxon>Fungi</taxon>
        <taxon>Dikarya</taxon>
        <taxon>Basidiomycota</taxon>
        <taxon>Pucciniomycotina</taxon>
        <taxon>Pucciniomycetes</taxon>
        <taxon>Pucciniales</taxon>
        <taxon>Pucciniaceae</taxon>
        <taxon>Puccinia</taxon>
    </lineage>
</organism>
<dbReference type="VEuPathDB" id="FungiDB:VP01_1369g5"/>
<reference evidence="1 2" key="1">
    <citation type="submission" date="2015-08" db="EMBL/GenBank/DDBJ databases">
        <title>Next Generation Sequencing and Analysis of the Genome of Puccinia sorghi L Schw, the Causal Agent of Maize Common Rust.</title>
        <authorList>
            <person name="Rochi L."/>
            <person name="Burguener G."/>
            <person name="Darino M."/>
            <person name="Turjanski A."/>
            <person name="Kreff E."/>
            <person name="Dieguez M.J."/>
            <person name="Sacco F."/>
        </authorList>
    </citation>
    <scope>NUCLEOTIDE SEQUENCE [LARGE SCALE GENOMIC DNA]</scope>
    <source>
        <strain evidence="1 2">RO10H11247</strain>
    </source>
</reference>
<proteinExistence type="predicted"/>
<comment type="caution">
    <text evidence="1">The sequence shown here is derived from an EMBL/GenBank/DDBJ whole genome shotgun (WGS) entry which is preliminary data.</text>
</comment>
<evidence type="ECO:0000313" key="1">
    <source>
        <dbReference type="EMBL" id="KNZ61703.1"/>
    </source>
</evidence>